<sequence length="400" mass="43047">MTEFIPTGSLFHALPSPFPMKRGGALHQARIAYETWGTLAADRSNALLIVTGLSPNAHAAANQANPEPGWWEAMLGPGKPIDTTRWFVVCVNSLGSCKGSTGPASIDPATGERYRLRFPDLSIEDVADAAADVVRALGIEQLACLIGNSMGGMTALALLLRHPGIAHSHINISGSAQALPFSIAIRSLQREAIRLDPNWNGGHYDDTSYPESGMRMARKLGVITYRSALEWDGRFGRVRLDSEQADDDPFGLEFQVESYLEGHARRFVRFFDPNCYLYLSRSMDWFDLADYAEPAPSTQAPLAGARDAGAPVGNASASQGSSDGEVLAGLSRIRIARALSIGANTDILFPVQQQEQIADGLRAGGTDARFIGLDSPQGHDAFLVDFARFGPAVRAFLDAC</sequence>
<comment type="function">
    <text evidence="2">Transfers a succinyl group from succinyl-CoA to L-serine, forming succinyl-L-serine.</text>
</comment>
<comment type="similarity">
    <text evidence="2">Belongs to the AB hydrolase superfamily. MetX family.</text>
</comment>
<reference evidence="6 9" key="2">
    <citation type="submission" date="2023-12" db="EMBL/GenBank/DDBJ databases">
        <title>Genome sequencing of Xanthomonas floridensis.</title>
        <authorList>
            <person name="Greer S."/>
            <person name="Harrison J."/>
            <person name="Grant M."/>
            <person name="Vicente J."/>
            <person name="Studholme D."/>
        </authorList>
    </citation>
    <scope>NUCLEOTIDE SEQUENCE [LARGE SCALE GENOMIC DNA]</scope>
    <source>
        <strain evidence="6 9">WHRI 8848</strain>
    </source>
</reference>
<accession>A0A1A9M687</accession>
<evidence type="ECO:0000259" key="5">
    <source>
        <dbReference type="Pfam" id="PF00561"/>
    </source>
</evidence>
<dbReference type="Gene3D" id="3.40.50.1820">
    <property type="entry name" value="alpha/beta hydrolase"/>
    <property type="match status" value="1"/>
</dbReference>
<dbReference type="OrthoDB" id="9800754at2"/>
<dbReference type="EMBL" id="JAYFSO010000025">
    <property type="protein sequence ID" value="MEA5125644.1"/>
    <property type="molecule type" value="Genomic_DNA"/>
</dbReference>
<dbReference type="GO" id="GO:0009086">
    <property type="term" value="P:methionine biosynthetic process"/>
    <property type="evidence" value="ECO:0007669"/>
    <property type="project" value="TreeGrafter"/>
</dbReference>
<dbReference type="SUPFAM" id="SSF53474">
    <property type="entry name" value="alpha/beta-Hydrolases"/>
    <property type="match status" value="1"/>
</dbReference>
<evidence type="ECO:0000313" key="7">
    <source>
        <dbReference type="EMBL" id="OAG65835.1"/>
    </source>
</evidence>
<comment type="pathway">
    <text evidence="2">Amino-acid biosynthesis; L-cysteine biosynthesis; L-cysteine from L-serine: step 1/2.</text>
</comment>
<dbReference type="STRING" id="1843580.A7D17_07275"/>
<dbReference type="NCBIfam" id="TIGR01392">
    <property type="entry name" value="homoserO_Ac_trn"/>
    <property type="match status" value="1"/>
</dbReference>
<feature type="region of interest" description="Important for substrate specificity" evidence="2">
    <location>
        <begin position="52"/>
        <end position="55"/>
    </location>
</feature>
<evidence type="ECO:0000313" key="8">
    <source>
        <dbReference type="Proteomes" id="UP000077659"/>
    </source>
</evidence>
<keyword evidence="2 6" id="KW-0012">Acyltransferase</keyword>
<dbReference type="PANTHER" id="PTHR32268:SF11">
    <property type="entry name" value="HOMOSERINE O-ACETYLTRANSFERASE"/>
    <property type="match status" value="1"/>
</dbReference>
<comment type="caution">
    <text evidence="7">The sequence shown here is derived from an EMBL/GenBank/DDBJ whole genome shotgun (WGS) entry which is preliminary data.</text>
</comment>
<reference evidence="7 8" key="1">
    <citation type="submission" date="2016-05" db="EMBL/GenBank/DDBJ databases">
        <title>Pathogenic, phenotypic and molecular characterisation of Xanthomonas nasturtii sp. nov. and Xanthomonas floridensis sp. nov., new species of Xanthomonas associated with watercress production in Florida.</title>
        <authorList>
            <person name="Vicente J.G."/>
            <person name="Rothwell S."/>
            <person name="Holub E.B."/>
            <person name="Studholme D.J."/>
        </authorList>
    </citation>
    <scope>NUCLEOTIDE SEQUENCE [LARGE SCALE GENOMIC DNA]</scope>
    <source>
        <strain evidence="7 8">WHRI 8848</strain>
    </source>
</reference>
<dbReference type="AlphaFoldDB" id="A0A1A9M687"/>
<keyword evidence="2" id="KW-0963">Cytoplasm</keyword>
<dbReference type="GO" id="GO:0004414">
    <property type="term" value="F:homoserine O-acetyltransferase activity"/>
    <property type="evidence" value="ECO:0007669"/>
    <property type="project" value="TreeGrafter"/>
</dbReference>
<protein>
    <recommendedName>
        <fullName evidence="2">Serine O-succinyltransferase</fullName>
        <shortName evidence="2">SST</shortName>
        <ecNumber evidence="2">2.3.1.-</ecNumber>
    </recommendedName>
</protein>
<comment type="subcellular location">
    <subcellularLocation>
        <location evidence="2">Cytoplasm</location>
    </subcellularLocation>
</comment>
<keyword evidence="2" id="KW-0198">Cysteine biosynthesis</keyword>
<comment type="subunit">
    <text evidence="2">Homodimer.</text>
</comment>
<evidence type="ECO:0000256" key="3">
    <source>
        <dbReference type="PIRSR" id="PIRSR000443-1"/>
    </source>
</evidence>
<comment type="caution">
    <text evidence="2">Lacks conserved residue(s) required for the propagation of feature annotation.</text>
</comment>
<dbReference type="HAMAP" id="MF_00296">
    <property type="entry name" value="MetX_acyltransf"/>
    <property type="match status" value="1"/>
</dbReference>
<feature type="binding site" evidence="2">
    <location>
        <position position="380"/>
    </location>
    <ligand>
        <name>substrate</name>
    </ligand>
</feature>
<dbReference type="EMBL" id="LXNG01000055">
    <property type="protein sequence ID" value="OAG65835.1"/>
    <property type="molecule type" value="Genomic_DNA"/>
</dbReference>
<dbReference type="UniPathway" id="UPA00136">
    <property type="reaction ID" value="UER00199"/>
</dbReference>
<evidence type="ECO:0000256" key="2">
    <source>
        <dbReference type="HAMAP-Rule" id="MF_00296"/>
    </source>
</evidence>
<feature type="binding site" evidence="2">
    <location>
        <position position="218"/>
    </location>
    <ligand>
        <name>substrate</name>
    </ligand>
</feature>
<dbReference type="Proteomes" id="UP001303614">
    <property type="component" value="Unassembled WGS sequence"/>
</dbReference>
<dbReference type="GO" id="GO:0016750">
    <property type="term" value="F:O-succinyltransferase activity"/>
    <property type="evidence" value="ECO:0007669"/>
    <property type="project" value="UniProtKB-UniRule"/>
</dbReference>
<feature type="region of interest" description="Disordered" evidence="4">
    <location>
        <begin position="299"/>
        <end position="319"/>
    </location>
</feature>
<proteinExistence type="inferred from homology"/>
<dbReference type="GO" id="GO:0009092">
    <property type="term" value="P:homoserine metabolic process"/>
    <property type="evidence" value="ECO:0007669"/>
    <property type="project" value="TreeGrafter"/>
</dbReference>
<evidence type="ECO:0000313" key="6">
    <source>
        <dbReference type="EMBL" id="MEA5125644.1"/>
    </source>
</evidence>
<evidence type="ECO:0000313" key="9">
    <source>
        <dbReference type="Proteomes" id="UP001303614"/>
    </source>
</evidence>
<dbReference type="PIRSF" id="PIRSF000443">
    <property type="entry name" value="Homoser_Ac_trans"/>
    <property type="match status" value="1"/>
</dbReference>
<name>A0A1A9M687_9XANT</name>
<dbReference type="GO" id="GO:0006535">
    <property type="term" value="P:cysteine biosynthetic process from serine"/>
    <property type="evidence" value="ECO:0007669"/>
    <property type="project" value="UniProtKB-UniRule"/>
</dbReference>
<evidence type="ECO:0000256" key="4">
    <source>
        <dbReference type="SAM" id="MobiDB-lite"/>
    </source>
</evidence>
<feature type="active site" evidence="2 3">
    <location>
        <position position="379"/>
    </location>
</feature>
<keyword evidence="9" id="KW-1185">Reference proteome</keyword>
<feature type="domain" description="AB hydrolase-1" evidence="5">
    <location>
        <begin position="47"/>
        <end position="360"/>
    </location>
</feature>
<organism evidence="7 8">
    <name type="scientific">Xanthomonas floridensis</name>
    <dbReference type="NCBI Taxonomy" id="1843580"/>
    <lineage>
        <taxon>Bacteria</taxon>
        <taxon>Pseudomonadati</taxon>
        <taxon>Pseudomonadota</taxon>
        <taxon>Gammaproteobacteria</taxon>
        <taxon>Lysobacterales</taxon>
        <taxon>Lysobacteraceae</taxon>
        <taxon>Xanthomonas</taxon>
    </lineage>
</organism>
<dbReference type="InterPro" id="IPR008220">
    <property type="entry name" value="HAT_MetX-like"/>
</dbReference>
<feature type="active site" evidence="2 3">
    <location>
        <position position="346"/>
    </location>
</feature>
<evidence type="ECO:0000256" key="1">
    <source>
        <dbReference type="ARBA" id="ARBA00022679"/>
    </source>
</evidence>
<dbReference type="InterPro" id="IPR000073">
    <property type="entry name" value="AB_hydrolase_1"/>
</dbReference>
<dbReference type="GO" id="GO:0005737">
    <property type="term" value="C:cytoplasm"/>
    <property type="evidence" value="ECO:0007669"/>
    <property type="project" value="UniProtKB-SubCell"/>
</dbReference>
<keyword evidence="1 2" id="KW-0808">Transferase</keyword>
<dbReference type="InterPro" id="IPR029058">
    <property type="entry name" value="AB_hydrolase_fold"/>
</dbReference>
<dbReference type="EC" id="2.3.1.-" evidence="2"/>
<dbReference type="RefSeq" id="WP_064510700.1">
    <property type="nucleotide sequence ID" value="NZ_JAYFSN010000026.1"/>
</dbReference>
<keyword evidence="2" id="KW-0028">Amino-acid biosynthesis</keyword>
<dbReference type="NCBIfam" id="NF001209">
    <property type="entry name" value="PRK00175.1"/>
    <property type="match status" value="1"/>
</dbReference>
<comment type="catalytic activity">
    <reaction evidence="2">
        <text>succinyl-CoA + L-serine = O-succinyl-L-serine + CoA</text>
        <dbReference type="Rhea" id="RHEA:52820"/>
        <dbReference type="ChEBI" id="CHEBI:33384"/>
        <dbReference type="ChEBI" id="CHEBI:57287"/>
        <dbReference type="ChEBI" id="CHEBI:57292"/>
        <dbReference type="ChEBI" id="CHEBI:136856"/>
    </reaction>
</comment>
<dbReference type="PANTHER" id="PTHR32268">
    <property type="entry name" value="HOMOSERINE O-ACETYLTRANSFERASE"/>
    <property type="match status" value="1"/>
</dbReference>
<feature type="active site" description="Nucleophile" evidence="2 3">
    <location>
        <position position="149"/>
    </location>
</feature>
<gene>
    <name evidence="7" type="ORF">A7D17_07275</name>
    <name evidence="6" type="ORF">VB146_17690</name>
</gene>
<feature type="site" description="Important for acyl-CoA specificity" evidence="2">
    <location>
        <position position="186"/>
    </location>
</feature>
<dbReference type="Pfam" id="PF00561">
    <property type="entry name" value="Abhydrolase_1"/>
    <property type="match status" value="1"/>
</dbReference>
<dbReference type="Proteomes" id="UP000077659">
    <property type="component" value="Unassembled WGS sequence"/>
</dbReference>